<dbReference type="InterPro" id="IPR002048">
    <property type="entry name" value="EF_hand_dom"/>
</dbReference>
<dbReference type="InterPro" id="IPR011992">
    <property type="entry name" value="EF-hand-dom_pair"/>
</dbReference>
<evidence type="ECO:0000259" key="2">
    <source>
        <dbReference type="PROSITE" id="PS50222"/>
    </source>
</evidence>
<feature type="compositionally biased region" description="Basic and acidic residues" evidence="1">
    <location>
        <begin position="298"/>
        <end position="310"/>
    </location>
</feature>
<accession>A0A0G4GGE8</accession>
<feature type="domain" description="EF-hand" evidence="2">
    <location>
        <begin position="36"/>
        <end position="71"/>
    </location>
</feature>
<feature type="region of interest" description="Disordered" evidence="1">
    <location>
        <begin position="245"/>
        <end position="324"/>
    </location>
</feature>
<sequence>MCSYSGDWQQELRKFFAFVADEEHWLEELRRSLCASEHFDVFEHFVILDKDGKGFLNPEDFVDFLQRYDPDICDKCGSNNIFYRFLEAVVCNDPNLRWLVEQRCCYSSSCVCPCPEESAAIATLLLREVELEEALETWRQRIFCLLGGAAGLYKAFRYFDVRVEGVITSGGLISLFSRHTGTEVTSRDVRGLFHRFDRRRTPSGKRPRDGGRLTLEDFLAALLPAETDREAALQEVASAQAREKMKGMRGRGGGGANGAGGPDVLLVDTEPRDRATREDALIQSMVATGNRGRGYNDGPDRNKQGEEQSPLKEPLCPPPLQQLP</sequence>
<dbReference type="AlphaFoldDB" id="A0A0G4GGE8"/>
<dbReference type="VEuPathDB" id="CryptoDB:Cvel_21779"/>
<dbReference type="PhylomeDB" id="A0A0G4GGE8"/>
<feature type="compositionally biased region" description="Gly residues" evidence="1">
    <location>
        <begin position="250"/>
        <end position="261"/>
    </location>
</feature>
<dbReference type="GO" id="GO:0005509">
    <property type="term" value="F:calcium ion binding"/>
    <property type="evidence" value="ECO:0007669"/>
    <property type="project" value="InterPro"/>
</dbReference>
<name>A0A0G4GGE8_9ALVE</name>
<organism evidence="3">
    <name type="scientific">Chromera velia CCMP2878</name>
    <dbReference type="NCBI Taxonomy" id="1169474"/>
    <lineage>
        <taxon>Eukaryota</taxon>
        <taxon>Sar</taxon>
        <taxon>Alveolata</taxon>
        <taxon>Colpodellida</taxon>
        <taxon>Chromeraceae</taxon>
        <taxon>Chromera</taxon>
    </lineage>
</organism>
<dbReference type="PROSITE" id="PS50222">
    <property type="entry name" value="EF_HAND_2"/>
    <property type="match status" value="1"/>
</dbReference>
<dbReference type="Gene3D" id="1.10.238.10">
    <property type="entry name" value="EF-hand"/>
    <property type="match status" value="1"/>
</dbReference>
<reference evidence="3" key="1">
    <citation type="submission" date="2014-11" db="EMBL/GenBank/DDBJ databases">
        <authorList>
            <person name="Otto D Thomas"/>
            <person name="Naeem Raeece"/>
        </authorList>
    </citation>
    <scope>NUCLEOTIDE SEQUENCE</scope>
</reference>
<evidence type="ECO:0000313" key="3">
    <source>
        <dbReference type="EMBL" id="CEM28697.1"/>
    </source>
</evidence>
<dbReference type="SUPFAM" id="SSF47473">
    <property type="entry name" value="EF-hand"/>
    <property type="match status" value="1"/>
</dbReference>
<feature type="compositionally biased region" description="Basic and acidic residues" evidence="1">
    <location>
        <begin position="269"/>
        <end position="280"/>
    </location>
</feature>
<gene>
    <name evidence="3" type="ORF">Cvel_21779</name>
</gene>
<proteinExistence type="predicted"/>
<dbReference type="EMBL" id="CDMZ01001185">
    <property type="protein sequence ID" value="CEM28697.1"/>
    <property type="molecule type" value="Genomic_DNA"/>
</dbReference>
<feature type="compositionally biased region" description="Pro residues" evidence="1">
    <location>
        <begin position="315"/>
        <end position="324"/>
    </location>
</feature>
<evidence type="ECO:0000256" key="1">
    <source>
        <dbReference type="SAM" id="MobiDB-lite"/>
    </source>
</evidence>
<protein>
    <recommendedName>
        <fullName evidence="2">EF-hand domain-containing protein</fullName>
    </recommendedName>
</protein>